<accession>A0A0K6GX16</accession>
<feature type="transmembrane region" description="Helical" evidence="6">
    <location>
        <begin position="347"/>
        <end position="370"/>
    </location>
</feature>
<evidence type="ECO:0000256" key="1">
    <source>
        <dbReference type="ARBA" id="ARBA00004651"/>
    </source>
</evidence>
<dbReference type="Pfam" id="PF02687">
    <property type="entry name" value="FtsX"/>
    <property type="match status" value="2"/>
</dbReference>
<evidence type="ECO:0000256" key="3">
    <source>
        <dbReference type="ARBA" id="ARBA00022692"/>
    </source>
</evidence>
<evidence type="ECO:0000256" key="5">
    <source>
        <dbReference type="ARBA" id="ARBA00023136"/>
    </source>
</evidence>
<feature type="domain" description="ABC3 transporter permease C-terminal" evidence="7">
    <location>
        <begin position="718"/>
        <end position="831"/>
    </location>
</feature>
<sequence length="840" mass="92704">MWHKISWRLLRHELKRGELTIMAAAIVLSVTAVLSLSLFTERLQSGLLERSAEFLAADRVLSSRRTINENWISEAQTRGIKTAERVVFNSMAFADGELALVDVKAVGDGYPLRGELRTASEPFGAEETATGLPNTGEAWVASALFQELSLVVGDSLEIGNSQFTVSRVLTYEPDVGFSVFTDSPNVLIRYDELEQTGLIQPGSRVRYNVLFAGEPSELDAYEEWLTPQLNEDTHNWRSIEDGDSPLSRSLQRAERFMLLASLLGVVLAATAVAVAAQRYCQRNYDVVAIFKTLGAEKAQIQKIFILHLLLLTLISISAGLALGWFIQAQVIEVVADQLGASLPAAGWQPYLLASATGLVSAVMFTLYPLLRLIGIPPLRVLNRQLVGTDKLRWLHWVASAGTIYALLLIYSQQWLLSTALFVGGAVAAVLLLTIGRLFIRASRQAGMQAGSAWRLAMAGLQRRAQANSVQMLSFATAIMLLLLVLALRNELLADWERQLPDDAPNYFIINVAGNDVEALQQRLNERGIVSNDMYPVVPGRMTAVNGVPVRDEVTKEAGGDEADTATNNAEQREGFGRELSLTWRDELPPNNVVTAGQWWGDDPQPQVSIEQEVAERMNLSVGDELEFNIGGNTFTVPVTSIREVNWASLQPNFFMIFNTATLEDFPATFISSFNLPPERKNELYDLFKPFPQVSLIDLDAVMEQLREVIEQVSIAIAFVLVLVLVAGILVLLAQVQASMEERQKELVILRTLGAPAKLLSRSVTYEFVILGAISGLIATLAMELSLYILQTQVFEMTATIHWRFWLLGPVSGALVVGILGRLACARLVRRNTAQLIRKLS</sequence>
<dbReference type="InterPro" id="IPR003838">
    <property type="entry name" value="ABC3_permease_C"/>
</dbReference>
<proteinExistence type="predicted"/>
<keyword evidence="3 6" id="KW-0812">Transmembrane</keyword>
<protein>
    <submittedName>
        <fullName evidence="8">Predicted ABC-type transport system involved in lysophospholipase L1 biosynthesis, permease component</fullName>
    </submittedName>
</protein>
<feature type="transmembrane region" description="Helical" evidence="6">
    <location>
        <begin position="804"/>
        <end position="828"/>
    </location>
</feature>
<feature type="transmembrane region" description="Helical" evidence="6">
    <location>
        <begin position="391"/>
        <end position="410"/>
    </location>
</feature>
<name>A0A0K6GX16_9GAMM</name>
<keyword evidence="5 6" id="KW-0472">Membrane</keyword>
<dbReference type="OrthoDB" id="5292592at2"/>
<feature type="transmembrane region" description="Helical" evidence="6">
    <location>
        <begin position="21"/>
        <end position="40"/>
    </location>
</feature>
<dbReference type="AlphaFoldDB" id="A0A0K6GX16"/>
<dbReference type="PANTHER" id="PTHR30287">
    <property type="entry name" value="MEMBRANE COMPONENT OF PREDICTED ABC SUPERFAMILY METABOLITE UPTAKE TRANSPORTER"/>
    <property type="match status" value="1"/>
</dbReference>
<feature type="domain" description="ABC3 transporter permease C-terminal" evidence="7">
    <location>
        <begin position="259"/>
        <end position="377"/>
    </location>
</feature>
<feature type="transmembrane region" description="Helical" evidence="6">
    <location>
        <begin position="303"/>
        <end position="327"/>
    </location>
</feature>
<keyword evidence="4 6" id="KW-1133">Transmembrane helix</keyword>
<dbReference type="InterPro" id="IPR038766">
    <property type="entry name" value="Membrane_comp_ABC_pdt"/>
</dbReference>
<evidence type="ECO:0000259" key="7">
    <source>
        <dbReference type="Pfam" id="PF02687"/>
    </source>
</evidence>
<dbReference type="PANTHER" id="PTHR30287:SF1">
    <property type="entry name" value="INNER MEMBRANE PROTEIN"/>
    <property type="match status" value="1"/>
</dbReference>
<dbReference type="GO" id="GO:0005886">
    <property type="term" value="C:plasma membrane"/>
    <property type="evidence" value="ECO:0007669"/>
    <property type="project" value="UniProtKB-SubCell"/>
</dbReference>
<keyword evidence="9" id="KW-1185">Reference proteome</keyword>
<gene>
    <name evidence="8" type="ORF">Ga0061064_0422</name>
</gene>
<comment type="subcellular location">
    <subcellularLocation>
        <location evidence="1">Cell membrane</location>
        <topology evidence="1">Multi-pass membrane protein</topology>
    </subcellularLocation>
</comment>
<feature type="transmembrane region" description="Helical" evidence="6">
    <location>
        <begin position="712"/>
        <end position="733"/>
    </location>
</feature>
<evidence type="ECO:0000313" key="8">
    <source>
        <dbReference type="EMBL" id="CUA83105.1"/>
    </source>
</evidence>
<organism evidence="8 9">
    <name type="scientific">Pseudidiomarina woesei</name>
    <dbReference type="NCBI Taxonomy" id="1381080"/>
    <lineage>
        <taxon>Bacteria</taxon>
        <taxon>Pseudomonadati</taxon>
        <taxon>Pseudomonadota</taxon>
        <taxon>Gammaproteobacteria</taxon>
        <taxon>Alteromonadales</taxon>
        <taxon>Idiomarinaceae</taxon>
        <taxon>Pseudidiomarina</taxon>
    </lineage>
</organism>
<dbReference type="RefSeq" id="WP_055438123.1">
    <property type="nucleotide sequence ID" value="NZ_CYHB01000001.1"/>
</dbReference>
<dbReference type="EMBL" id="CYHB01000001">
    <property type="protein sequence ID" value="CUA83105.1"/>
    <property type="molecule type" value="Genomic_DNA"/>
</dbReference>
<evidence type="ECO:0000256" key="2">
    <source>
        <dbReference type="ARBA" id="ARBA00022475"/>
    </source>
</evidence>
<feature type="transmembrane region" description="Helical" evidence="6">
    <location>
        <begin position="767"/>
        <end position="789"/>
    </location>
</feature>
<evidence type="ECO:0000313" key="9">
    <source>
        <dbReference type="Proteomes" id="UP000182598"/>
    </source>
</evidence>
<feature type="transmembrane region" description="Helical" evidence="6">
    <location>
        <begin position="469"/>
        <end position="487"/>
    </location>
</feature>
<feature type="transmembrane region" description="Helical" evidence="6">
    <location>
        <begin position="416"/>
        <end position="439"/>
    </location>
</feature>
<reference evidence="9" key="1">
    <citation type="submission" date="2015-08" db="EMBL/GenBank/DDBJ databases">
        <authorList>
            <person name="Varghese N."/>
        </authorList>
    </citation>
    <scope>NUCLEOTIDE SEQUENCE [LARGE SCALE GENOMIC DNA]</scope>
    <source>
        <strain evidence="9">DSM 27808</strain>
    </source>
</reference>
<keyword evidence="2" id="KW-1003">Cell membrane</keyword>
<dbReference type="Proteomes" id="UP000182598">
    <property type="component" value="Unassembled WGS sequence"/>
</dbReference>
<evidence type="ECO:0000256" key="4">
    <source>
        <dbReference type="ARBA" id="ARBA00022989"/>
    </source>
</evidence>
<feature type="transmembrane region" description="Helical" evidence="6">
    <location>
        <begin position="256"/>
        <end position="276"/>
    </location>
</feature>
<evidence type="ECO:0000256" key="6">
    <source>
        <dbReference type="SAM" id="Phobius"/>
    </source>
</evidence>